<name>R0J3F3_EXST2</name>
<organism evidence="8 9">
    <name type="scientific">Exserohilum turcicum (strain 28A)</name>
    <name type="common">Northern leaf blight fungus</name>
    <name type="synonym">Setosphaeria turcica</name>
    <dbReference type="NCBI Taxonomy" id="671987"/>
    <lineage>
        <taxon>Eukaryota</taxon>
        <taxon>Fungi</taxon>
        <taxon>Dikarya</taxon>
        <taxon>Ascomycota</taxon>
        <taxon>Pezizomycotina</taxon>
        <taxon>Dothideomycetes</taxon>
        <taxon>Pleosporomycetidae</taxon>
        <taxon>Pleosporales</taxon>
        <taxon>Pleosporineae</taxon>
        <taxon>Pleosporaceae</taxon>
        <taxon>Exserohilum</taxon>
    </lineage>
</organism>
<proteinExistence type="predicted"/>
<sequence>MSTTLQRPGWQDPIAIGGTGTTYLMPPPTSAPRVCKSNKEKRLKLRASCDACAASKIRCSKEHPTCSRCSANKLQCIYGVSRKHGKPGRKRKRNPDGTPFVKATKHRSCQVTNESGKYDFEFGAPLYQHDLETTSNWIPDWSPTLSLPDASGLEYWTSSEQIYNTIDCFNGNSADTAFLPMTQSEQESVPVTESNFPYQDPLETRQLL</sequence>
<evidence type="ECO:0000256" key="1">
    <source>
        <dbReference type="ARBA" id="ARBA00022723"/>
    </source>
</evidence>
<keyword evidence="2" id="KW-0805">Transcription regulation</keyword>
<keyword evidence="3" id="KW-0238">DNA-binding</keyword>
<dbReference type="SMART" id="SM00066">
    <property type="entry name" value="GAL4"/>
    <property type="match status" value="1"/>
</dbReference>
<dbReference type="GO" id="GO:0008270">
    <property type="term" value="F:zinc ion binding"/>
    <property type="evidence" value="ECO:0007669"/>
    <property type="project" value="InterPro"/>
</dbReference>
<dbReference type="HOGENOM" id="CLU_1321624_0_0_1"/>
<dbReference type="SUPFAM" id="SSF57701">
    <property type="entry name" value="Zn2/Cys6 DNA-binding domain"/>
    <property type="match status" value="1"/>
</dbReference>
<evidence type="ECO:0000313" key="8">
    <source>
        <dbReference type="EMBL" id="EOA91266.1"/>
    </source>
</evidence>
<dbReference type="PROSITE" id="PS00463">
    <property type="entry name" value="ZN2_CY6_FUNGAL_1"/>
    <property type="match status" value="1"/>
</dbReference>
<feature type="region of interest" description="Disordered" evidence="6">
    <location>
        <begin position="1"/>
        <end position="20"/>
    </location>
</feature>
<dbReference type="InterPro" id="IPR050675">
    <property type="entry name" value="OAF3"/>
</dbReference>
<dbReference type="RefSeq" id="XP_008020155.1">
    <property type="nucleotide sequence ID" value="XM_008021964.1"/>
</dbReference>
<keyword evidence="5" id="KW-0539">Nucleus</keyword>
<dbReference type="eggNOG" id="ENOG502SUCM">
    <property type="taxonomic scope" value="Eukaryota"/>
</dbReference>
<protein>
    <recommendedName>
        <fullName evidence="7">Zn(2)-C6 fungal-type domain-containing protein</fullName>
    </recommendedName>
</protein>
<keyword evidence="9" id="KW-1185">Reference proteome</keyword>
<reference evidence="8 9" key="1">
    <citation type="journal article" date="2012" name="PLoS Pathog.">
        <title>Diverse lifestyles and strategies of plant pathogenesis encoded in the genomes of eighteen Dothideomycetes fungi.</title>
        <authorList>
            <person name="Ohm R.A."/>
            <person name="Feau N."/>
            <person name="Henrissat B."/>
            <person name="Schoch C.L."/>
            <person name="Horwitz B.A."/>
            <person name="Barry K.W."/>
            <person name="Condon B.J."/>
            <person name="Copeland A.C."/>
            <person name="Dhillon B."/>
            <person name="Glaser F."/>
            <person name="Hesse C.N."/>
            <person name="Kosti I."/>
            <person name="LaButti K."/>
            <person name="Lindquist E.A."/>
            <person name="Lucas S."/>
            <person name="Salamov A.A."/>
            <person name="Bradshaw R.E."/>
            <person name="Ciuffetti L."/>
            <person name="Hamelin R.C."/>
            <person name="Kema G.H.J."/>
            <person name="Lawrence C."/>
            <person name="Scott J.A."/>
            <person name="Spatafora J.W."/>
            <person name="Turgeon B.G."/>
            <person name="de Wit P.J.G.M."/>
            <person name="Zhong S."/>
            <person name="Goodwin S.B."/>
            <person name="Grigoriev I.V."/>
        </authorList>
    </citation>
    <scope>NUCLEOTIDE SEQUENCE [LARGE SCALE GENOMIC DNA]</scope>
    <source>
        <strain evidence="9">28A</strain>
    </source>
</reference>
<evidence type="ECO:0000256" key="2">
    <source>
        <dbReference type="ARBA" id="ARBA00023015"/>
    </source>
</evidence>
<dbReference type="Pfam" id="PF00172">
    <property type="entry name" value="Zn_clus"/>
    <property type="match status" value="1"/>
</dbReference>
<evidence type="ECO:0000259" key="7">
    <source>
        <dbReference type="PROSITE" id="PS50048"/>
    </source>
</evidence>
<feature type="domain" description="Zn(2)-C6 fungal-type" evidence="7">
    <location>
        <begin position="48"/>
        <end position="78"/>
    </location>
</feature>
<dbReference type="PANTHER" id="PTHR31069:SF31">
    <property type="entry name" value="MONODICTYPHENONE CLUSTER TRANSCRIPTION FACTOR-RELATED"/>
    <property type="match status" value="1"/>
</dbReference>
<dbReference type="GO" id="GO:0003677">
    <property type="term" value="F:DNA binding"/>
    <property type="evidence" value="ECO:0007669"/>
    <property type="project" value="UniProtKB-KW"/>
</dbReference>
<dbReference type="PANTHER" id="PTHR31069">
    <property type="entry name" value="OLEATE-ACTIVATED TRANSCRIPTION FACTOR 1-RELATED"/>
    <property type="match status" value="1"/>
</dbReference>
<dbReference type="GeneID" id="19403363"/>
<reference evidence="8 9" key="2">
    <citation type="journal article" date="2013" name="PLoS Genet.">
        <title>Comparative genome structure, secondary metabolite, and effector coding capacity across Cochliobolus pathogens.</title>
        <authorList>
            <person name="Condon B.J."/>
            <person name="Leng Y."/>
            <person name="Wu D."/>
            <person name="Bushley K.E."/>
            <person name="Ohm R.A."/>
            <person name="Otillar R."/>
            <person name="Martin J."/>
            <person name="Schackwitz W."/>
            <person name="Grimwood J."/>
            <person name="MohdZainudin N."/>
            <person name="Xue C."/>
            <person name="Wang R."/>
            <person name="Manning V.A."/>
            <person name="Dhillon B."/>
            <person name="Tu Z.J."/>
            <person name="Steffenson B.J."/>
            <person name="Salamov A."/>
            <person name="Sun H."/>
            <person name="Lowry S."/>
            <person name="LaButti K."/>
            <person name="Han J."/>
            <person name="Copeland A."/>
            <person name="Lindquist E."/>
            <person name="Barry K."/>
            <person name="Schmutz J."/>
            <person name="Baker S.E."/>
            <person name="Ciuffetti L.M."/>
            <person name="Grigoriev I.V."/>
            <person name="Zhong S."/>
            <person name="Turgeon B.G."/>
        </authorList>
    </citation>
    <scope>NUCLEOTIDE SEQUENCE [LARGE SCALE GENOMIC DNA]</scope>
    <source>
        <strain evidence="9">28A</strain>
    </source>
</reference>
<keyword evidence="4" id="KW-0804">Transcription</keyword>
<evidence type="ECO:0000256" key="3">
    <source>
        <dbReference type="ARBA" id="ARBA00023125"/>
    </source>
</evidence>
<dbReference type="AlphaFoldDB" id="R0J3F3"/>
<evidence type="ECO:0000256" key="4">
    <source>
        <dbReference type="ARBA" id="ARBA00023163"/>
    </source>
</evidence>
<dbReference type="OrthoDB" id="2328572at2759"/>
<keyword evidence="1" id="KW-0479">Metal-binding</keyword>
<evidence type="ECO:0000313" key="9">
    <source>
        <dbReference type="Proteomes" id="UP000016935"/>
    </source>
</evidence>
<dbReference type="InterPro" id="IPR036864">
    <property type="entry name" value="Zn2-C6_fun-type_DNA-bd_sf"/>
</dbReference>
<gene>
    <name evidence="8" type="ORF">SETTUDRAFT_29822</name>
</gene>
<dbReference type="GO" id="GO:0000981">
    <property type="term" value="F:DNA-binding transcription factor activity, RNA polymerase II-specific"/>
    <property type="evidence" value="ECO:0007669"/>
    <property type="project" value="InterPro"/>
</dbReference>
<dbReference type="CDD" id="cd00067">
    <property type="entry name" value="GAL4"/>
    <property type="match status" value="1"/>
</dbReference>
<dbReference type="Gene3D" id="4.10.240.10">
    <property type="entry name" value="Zn(2)-C6 fungal-type DNA-binding domain"/>
    <property type="match status" value="1"/>
</dbReference>
<evidence type="ECO:0000256" key="5">
    <source>
        <dbReference type="ARBA" id="ARBA00023242"/>
    </source>
</evidence>
<evidence type="ECO:0000256" key="6">
    <source>
        <dbReference type="SAM" id="MobiDB-lite"/>
    </source>
</evidence>
<dbReference type="PRINTS" id="PR00755">
    <property type="entry name" value="AFLATOXINBRP"/>
</dbReference>
<accession>R0J3F3</accession>
<dbReference type="PROSITE" id="PS50048">
    <property type="entry name" value="ZN2_CY6_FUNGAL_2"/>
    <property type="match status" value="1"/>
</dbReference>
<dbReference type="EMBL" id="KB908481">
    <property type="protein sequence ID" value="EOA91266.1"/>
    <property type="molecule type" value="Genomic_DNA"/>
</dbReference>
<dbReference type="InterPro" id="IPR001138">
    <property type="entry name" value="Zn2Cys6_DnaBD"/>
</dbReference>
<dbReference type="Proteomes" id="UP000016935">
    <property type="component" value="Unassembled WGS sequence"/>
</dbReference>